<organism evidence="2 3">
    <name type="scientific">Tritrichomonas foetus</name>
    <dbReference type="NCBI Taxonomy" id="1144522"/>
    <lineage>
        <taxon>Eukaryota</taxon>
        <taxon>Metamonada</taxon>
        <taxon>Parabasalia</taxon>
        <taxon>Tritrichomonadida</taxon>
        <taxon>Tritrichomonadidae</taxon>
        <taxon>Tritrichomonas</taxon>
    </lineage>
</organism>
<reference evidence="2" key="1">
    <citation type="submission" date="2016-10" db="EMBL/GenBank/DDBJ databases">
        <authorList>
            <person name="Benchimol M."/>
            <person name="Almeida L.G."/>
            <person name="Vasconcelos A.T."/>
            <person name="Perreira-Neves A."/>
            <person name="Rosa I.A."/>
            <person name="Tasca T."/>
            <person name="Bogo M.R."/>
            <person name="de Souza W."/>
        </authorList>
    </citation>
    <scope>NUCLEOTIDE SEQUENCE [LARGE SCALE GENOMIC DNA]</scope>
    <source>
        <strain evidence="2">K</strain>
    </source>
</reference>
<dbReference type="SUPFAM" id="SSF49785">
    <property type="entry name" value="Galactose-binding domain-like"/>
    <property type="match status" value="1"/>
</dbReference>
<evidence type="ECO:0000313" key="3">
    <source>
        <dbReference type="Proteomes" id="UP000179807"/>
    </source>
</evidence>
<comment type="caution">
    <text evidence="2">The sequence shown here is derived from an EMBL/GenBank/DDBJ whole genome shotgun (WGS) entry which is preliminary data.</text>
</comment>
<protein>
    <recommendedName>
        <fullName evidence="4">BACK domain-containing protein</fullName>
    </recommendedName>
</protein>
<dbReference type="InterPro" id="IPR008979">
    <property type="entry name" value="Galactose-bd-like_sf"/>
</dbReference>
<evidence type="ECO:0000313" key="2">
    <source>
        <dbReference type="EMBL" id="OHT11683.1"/>
    </source>
</evidence>
<gene>
    <name evidence="2" type="ORF">TRFO_03918</name>
</gene>
<dbReference type="PANTHER" id="PTHR47457">
    <property type="entry name" value="OS05G0345500 PROTEIN"/>
    <property type="match status" value="1"/>
</dbReference>
<dbReference type="GeneID" id="94826296"/>
<dbReference type="RefSeq" id="XP_068364819.1">
    <property type="nucleotide sequence ID" value="XM_068491592.1"/>
</dbReference>
<sequence length="468" mass="54832">MENSFKLTVKDSDDTITIIYNDKIFRTSKFNFFRKCRKFGEQPTLLLEKELQISDKFSIEYFEQFIKLTETGNIEINDNNFFEIFEMSYKFGYHELFNSLKDYINCRPDAISLLEQVIQSNQEGDFPNDSTIYEKEGFLSQHLDECIKSGLLLSLPLESLFRVLCSPNRVIRDHHLLFNFVLKYIKYNLRKGNSEKVEILVSALDFKQMSMQEIKEFINIPSFDYNYLPKNPDILINSIVQMNEIFENRIKMLEKQVREISLKNNEFQHWNEEKSKKIEYHQPISQKNETNASICTFPITKYFCHMNSLDGIIAELTKQVGGNVFDKKIVDITGNKSDNSFFSSIIDFNSKDVTYSSKHEENSYLIFDFKGHQVSLTHYSIKVSAVLNSCFPRSWKLSGSNDKSTWIHLDQHINDSLFNEPGAIATFLIDPKKHSNKNQYIKFQTTGVNSRNSFCLQLNNIEFFGQYF</sequence>
<dbReference type="Gene3D" id="2.60.120.260">
    <property type="entry name" value="Galactose-binding domain-like"/>
    <property type="match status" value="1"/>
</dbReference>
<dbReference type="VEuPathDB" id="TrichDB:TRFO_03918"/>
<keyword evidence="1" id="KW-0175">Coiled coil</keyword>
<evidence type="ECO:0000256" key="1">
    <source>
        <dbReference type="SAM" id="Coils"/>
    </source>
</evidence>
<dbReference type="AlphaFoldDB" id="A0A1J4KKC9"/>
<dbReference type="PANTHER" id="PTHR47457:SF1">
    <property type="entry name" value="BTB DOMAIN-CONTAINING PROTEIN-RELATED"/>
    <property type="match status" value="1"/>
</dbReference>
<evidence type="ECO:0008006" key="4">
    <source>
        <dbReference type="Google" id="ProtNLM"/>
    </source>
</evidence>
<name>A0A1J4KKC9_9EUKA</name>
<feature type="coiled-coil region" evidence="1">
    <location>
        <begin position="236"/>
        <end position="263"/>
    </location>
</feature>
<dbReference type="OrthoDB" id="19132at2759"/>
<dbReference type="Proteomes" id="UP000179807">
    <property type="component" value="Unassembled WGS sequence"/>
</dbReference>
<accession>A0A1J4KKC9</accession>
<proteinExistence type="predicted"/>
<dbReference type="EMBL" id="MLAK01000582">
    <property type="protein sequence ID" value="OHT11683.1"/>
    <property type="molecule type" value="Genomic_DNA"/>
</dbReference>
<keyword evidence="3" id="KW-1185">Reference proteome</keyword>